<dbReference type="AlphaFoldDB" id="A0A848FE71"/>
<comment type="caution">
    <text evidence="3">The sequence shown here is derived from an EMBL/GenBank/DDBJ whole genome shotgun (WGS) entry which is preliminary data.</text>
</comment>
<dbReference type="InterPro" id="IPR002035">
    <property type="entry name" value="VWF_A"/>
</dbReference>
<protein>
    <recommendedName>
        <fullName evidence="2">VWFA domain-containing protein</fullName>
    </recommendedName>
</protein>
<dbReference type="CDD" id="cd01454">
    <property type="entry name" value="vWA_norD_type"/>
    <property type="match status" value="1"/>
</dbReference>
<dbReference type="InterPro" id="IPR051928">
    <property type="entry name" value="NorD/CobT"/>
</dbReference>
<dbReference type="Proteomes" id="UP000574067">
    <property type="component" value="Unassembled WGS sequence"/>
</dbReference>
<dbReference type="PANTHER" id="PTHR41248:SF1">
    <property type="entry name" value="NORD PROTEIN"/>
    <property type="match status" value="1"/>
</dbReference>
<gene>
    <name evidence="3" type="ORF">HHL10_19200</name>
</gene>
<proteinExistence type="predicted"/>
<name>A0A848FE71_9BURK</name>
<evidence type="ECO:0000313" key="4">
    <source>
        <dbReference type="Proteomes" id="UP000574067"/>
    </source>
</evidence>
<organism evidence="3 4">
    <name type="scientific">Azohydromonas caseinilytica</name>
    <dbReference type="NCBI Taxonomy" id="2728836"/>
    <lineage>
        <taxon>Bacteria</taxon>
        <taxon>Pseudomonadati</taxon>
        <taxon>Pseudomonadota</taxon>
        <taxon>Betaproteobacteria</taxon>
        <taxon>Burkholderiales</taxon>
        <taxon>Sphaerotilaceae</taxon>
        <taxon>Azohydromonas</taxon>
    </lineage>
</organism>
<dbReference type="SMART" id="SM00327">
    <property type="entry name" value="VWA"/>
    <property type="match status" value="1"/>
</dbReference>
<feature type="region of interest" description="Disordered" evidence="1">
    <location>
        <begin position="225"/>
        <end position="314"/>
    </location>
</feature>
<dbReference type="PANTHER" id="PTHR41248">
    <property type="entry name" value="NORD PROTEIN"/>
    <property type="match status" value="1"/>
</dbReference>
<evidence type="ECO:0000259" key="2">
    <source>
        <dbReference type="SMART" id="SM00327"/>
    </source>
</evidence>
<sequence length="657" mass="71941">MAEAEDVLVDAARHAVDWVQSRRVRAPGAALGLAELAPRLDLLLRALHGSSFPLRMAQPGAPPTLLARWWRGAARRPALPGTDGMRLWLPPELPSVAENDVPALYRAMALQQAARARRGSPQLAATLAPAERDAFLLLETLAVEAELLHALPGLRGALQALRDAALRRRPEPRALPAAFRRLEDALRVRWQAPLEATAAPPPAELLPQARVLVAGEPGARLHADWWSGEWRTPEAGASVPSRPGAAAPDEADQPPPRSARLQRRPRVREAQEGEDDAAPGAWMVQTAQPHEKAEDPAGLQRPADRDTDTPAASHAESLAELDAARLVRTPQRAPEVLLSDDPVGATPEGGRRPAAATAGAQRFEYPEWEHRRQAYRHPGATVWVHAAVPGPSGWVQRTLREQHALLEGLVRRFELLRARRITLRAQAEGEEVDLDALVQARADFRAGLPLSERVYRSQRLLRRDLACVLLVDVSGSTDGWLAGNRRVIDVEREALLLLALALQRLGEPHALLAFSGRGAQGVALWEIKGFEEPAGEAVLTRIAGLEPQHCTRTGAALRHASWLLSRRPEHHRLLLLLSDGKPQDDDGYEGAAAVQDLRRAVLEARALGQQPFALTIERQAAAWMPQVFPPGHWALLQQPERLPLVVLQWLRRLLAAG</sequence>
<reference evidence="3 4" key="1">
    <citation type="submission" date="2020-04" db="EMBL/GenBank/DDBJ databases">
        <title>Azohydromonas sp. isolated from soil.</title>
        <authorList>
            <person name="Dahal R.H."/>
        </authorList>
    </citation>
    <scope>NUCLEOTIDE SEQUENCE [LARGE SCALE GENOMIC DNA]</scope>
    <source>
        <strain evidence="3 4">G-1-1-14</strain>
    </source>
</reference>
<keyword evidence="4" id="KW-1185">Reference proteome</keyword>
<dbReference type="InterPro" id="IPR036465">
    <property type="entry name" value="vWFA_dom_sf"/>
</dbReference>
<dbReference type="SUPFAM" id="SSF53300">
    <property type="entry name" value="vWA-like"/>
    <property type="match status" value="1"/>
</dbReference>
<feature type="domain" description="VWFA" evidence="2">
    <location>
        <begin position="464"/>
        <end position="647"/>
    </location>
</feature>
<dbReference type="RefSeq" id="WP_169162011.1">
    <property type="nucleotide sequence ID" value="NZ_JABBFW010000015.1"/>
</dbReference>
<feature type="region of interest" description="Disordered" evidence="1">
    <location>
        <begin position="332"/>
        <end position="358"/>
    </location>
</feature>
<evidence type="ECO:0000313" key="3">
    <source>
        <dbReference type="EMBL" id="NML17105.1"/>
    </source>
</evidence>
<evidence type="ECO:0000256" key="1">
    <source>
        <dbReference type="SAM" id="MobiDB-lite"/>
    </source>
</evidence>
<dbReference type="EMBL" id="JABBFW010000015">
    <property type="protein sequence ID" value="NML17105.1"/>
    <property type="molecule type" value="Genomic_DNA"/>
</dbReference>
<dbReference type="Gene3D" id="3.40.50.410">
    <property type="entry name" value="von Willebrand factor, type A domain"/>
    <property type="match status" value="1"/>
</dbReference>
<accession>A0A848FE71</accession>